<dbReference type="Pfam" id="PF00083">
    <property type="entry name" value="Sugar_tr"/>
    <property type="match status" value="1"/>
</dbReference>
<keyword evidence="6 10" id="KW-1133">Transmembrane helix</keyword>
<evidence type="ECO:0000256" key="4">
    <source>
        <dbReference type="ARBA" id="ARBA00022692"/>
    </source>
</evidence>
<feature type="transmembrane region" description="Helical" evidence="10">
    <location>
        <begin position="84"/>
        <end position="102"/>
    </location>
</feature>
<protein>
    <recommendedName>
        <fullName evidence="8">Quinate transporter</fullName>
    </recommendedName>
</protein>
<feature type="transmembrane region" description="Helical" evidence="10">
    <location>
        <begin position="225"/>
        <end position="246"/>
    </location>
</feature>
<feature type="transmembrane region" description="Helical" evidence="10">
    <location>
        <begin position="140"/>
        <end position="158"/>
    </location>
</feature>
<dbReference type="InterPro" id="IPR005828">
    <property type="entry name" value="MFS_sugar_transport-like"/>
</dbReference>
<evidence type="ECO:0000313" key="13">
    <source>
        <dbReference type="Proteomes" id="UP001303373"/>
    </source>
</evidence>
<keyword evidence="5" id="KW-0672">Quinate metabolism</keyword>
<dbReference type="GO" id="GO:0005351">
    <property type="term" value="F:carbohydrate:proton symporter activity"/>
    <property type="evidence" value="ECO:0007669"/>
    <property type="project" value="TreeGrafter"/>
</dbReference>
<gene>
    <name evidence="12" type="ORF">R9X50_00153400</name>
</gene>
<feature type="transmembrane region" description="Helical" evidence="10">
    <location>
        <begin position="258"/>
        <end position="279"/>
    </location>
</feature>
<dbReference type="NCBIfam" id="TIGR00879">
    <property type="entry name" value="SP"/>
    <property type="match status" value="1"/>
</dbReference>
<dbReference type="EMBL" id="CP138581">
    <property type="protein sequence ID" value="WPG98740.1"/>
    <property type="molecule type" value="Genomic_DNA"/>
</dbReference>
<evidence type="ECO:0000256" key="9">
    <source>
        <dbReference type="RuleBase" id="RU003346"/>
    </source>
</evidence>
<feature type="transmembrane region" description="Helical" evidence="10">
    <location>
        <begin position="389"/>
        <end position="411"/>
    </location>
</feature>
<dbReference type="GO" id="GO:0016020">
    <property type="term" value="C:membrane"/>
    <property type="evidence" value="ECO:0007669"/>
    <property type="project" value="UniProtKB-SubCell"/>
</dbReference>
<dbReference type="CDD" id="cd17356">
    <property type="entry name" value="MFS_HXT"/>
    <property type="match status" value="1"/>
</dbReference>
<dbReference type="InterPro" id="IPR050360">
    <property type="entry name" value="MFS_Sugar_Transporters"/>
</dbReference>
<feature type="transmembrane region" description="Helical" evidence="10">
    <location>
        <begin position="349"/>
        <end position="369"/>
    </location>
</feature>
<reference evidence="12 13" key="1">
    <citation type="submission" date="2023-11" db="EMBL/GenBank/DDBJ databases">
        <title>An acidophilic fungus is an integral part of prey digestion in a carnivorous sundew plant.</title>
        <authorList>
            <person name="Tsai I.J."/>
        </authorList>
    </citation>
    <scope>NUCLEOTIDE SEQUENCE [LARGE SCALE GENOMIC DNA]</scope>
    <source>
        <strain evidence="12">169a</strain>
    </source>
</reference>
<comment type="similarity">
    <text evidence="2 9">Belongs to the major facilitator superfamily. Sugar transporter (TC 2.A.1.1) family.</text>
</comment>
<evidence type="ECO:0000256" key="8">
    <source>
        <dbReference type="ARBA" id="ARBA00043213"/>
    </source>
</evidence>
<dbReference type="Gene3D" id="1.20.1250.20">
    <property type="entry name" value="MFS general substrate transporter like domains"/>
    <property type="match status" value="1"/>
</dbReference>
<evidence type="ECO:0000256" key="6">
    <source>
        <dbReference type="ARBA" id="ARBA00022989"/>
    </source>
</evidence>
<evidence type="ECO:0000256" key="5">
    <source>
        <dbReference type="ARBA" id="ARBA00022911"/>
    </source>
</evidence>
<dbReference type="InterPro" id="IPR020846">
    <property type="entry name" value="MFS_dom"/>
</dbReference>
<feature type="transmembrane region" description="Helical" evidence="10">
    <location>
        <begin position="190"/>
        <end position="213"/>
    </location>
</feature>
<name>A0AAQ3R7Y8_9PEZI</name>
<dbReference type="Proteomes" id="UP001303373">
    <property type="component" value="Chromosome 2"/>
</dbReference>
<dbReference type="PROSITE" id="PS50850">
    <property type="entry name" value="MFS"/>
    <property type="match status" value="1"/>
</dbReference>
<organism evidence="12 13">
    <name type="scientific">Acrodontium crateriforme</name>
    <dbReference type="NCBI Taxonomy" id="150365"/>
    <lineage>
        <taxon>Eukaryota</taxon>
        <taxon>Fungi</taxon>
        <taxon>Dikarya</taxon>
        <taxon>Ascomycota</taxon>
        <taxon>Pezizomycotina</taxon>
        <taxon>Dothideomycetes</taxon>
        <taxon>Dothideomycetidae</taxon>
        <taxon>Mycosphaerellales</taxon>
        <taxon>Teratosphaeriaceae</taxon>
        <taxon>Acrodontium</taxon>
    </lineage>
</organism>
<feature type="domain" description="Major facilitator superfamily (MFS) profile" evidence="11">
    <location>
        <begin position="89"/>
        <end position="549"/>
    </location>
</feature>
<dbReference type="PROSITE" id="PS00216">
    <property type="entry name" value="SUGAR_TRANSPORT_1"/>
    <property type="match status" value="1"/>
</dbReference>
<dbReference type="InterPro" id="IPR005829">
    <property type="entry name" value="Sugar_transporter_CS"/>
</dbReference>
<evidence type="ECO:0000256" key="7">
    <source>
        <dbReference type="ARBA" id="ARBA00023136"/>
    </source>
</evidence>
<dbReference type="AlphaFoldDB" id="A0AAQ3R7Y8"/>
<keyword evidence="4 10" id="KW-0812">Transmembrane</keyword>
<dbReference type="PRINTS" id="PR00171">
    <property type="entry name" value="SUGRTRNSPORT"/>
</dbReference>
<dbReference type="FunFam" id="1.20.1250.20:FF:000026">
    <property type="entry name" value="MFS quinate transporter QutD"/>
    <property type="match status" value="1"/>
</dbReference>
<proteinExistence type="inferred from homology"/>
<evidence type="ECO:0000256" key="10">
    <source>
        <dbReference type="SAM" id="Phobius"/>
    </source>
</evidence>
<keyword evidence="3 9" id="KW-0813">Transport</keyword>
<accession>A0AAQ3R7Y8</accession>
<evidence type="ECO:0000256" key="2">
    <source>
        <dbReference type="ARBA" id="ARBA00010992"/>
    </source>
</evidence>
<dbReference type="PROSITE" id="PS00217">
    <property type="entry name" value="SUGAR_TRANSPORT_2"/>
    <property type="match status" value="1"/>
</dbReference>
<dbReference type="SUPFAM" id="SSF103473">
    <property type="entry name" value="MFS general substrate transporter"/>
    <property type="match status" value="1"/>
</dbReference>
<sequence>MYVPGVLLYLQPHGAASIDILARNFHRVCNLVPGKPNSFVPLVDAKLYDIDQFPKPATLEPFHDIMGLLSLVEDRPTPKAVYNWRVYACAAVASFASCMIGYDSAFIGTTLALKSFTTEFDFERLSKSELALTKSNIVSIYQAGAFFGSFFAYASAFFLGRKRSLVLFSLVFVLGAGLMLGANGDRGLGLIYGGRVLAGLGVGGCSMITPIYISEIAPPAIRGRLVGLYELGWQIGGLVGFWINYGLTETMAPSHKQWIIPFAVQLIPGGLLFAGAFWLHETPRWLLSKGRREQALENLCWIRNLESTDLYIVEEVAFLDAAIDEQNAALGVGFRAPFKAVARNHKVQWRFFLGGMLFLWQNGSGINAINYYSPTVFASIGISGTNTGFLTTGIFGVVKTVMTIIWLLVLIDRLGRRNLLMIGAAGGSICMWIIGGYINGTDITKNKQAGLGSGGIAAIFFFYLWTAFYTPSWNGTPWVLNSEMFDQNTRSLGQASAAANNWFWNFIISRFTPQMFNTMGPSGCGVYYFFASMMILSIPFVYFLIPETKGIPLESMDRLFAVHPIRNANKTIHAEDAVREQEFRQDAEGAGLDVAKSKLEHFENADHGSLA</sequence>
<feature type="transmembrane region" description="Helical" evidence="10">
    <location>
        <begin position="418"/>
        <end position="438"/>
    </location>
</feature>
<evidence type="ECO:0000256" key="3">
    <source>
        <dbReference type="ARBA" id="ARBA00022448"/>
    </source>
</evidence>
<dbReference type="PANTHER" id="PTHR48022:SF34">
    <property type="entry name" value="MAJOR FACILITATOR SUPERFAMILY (MFS) PROFILE DOMAIN-CONTAINING PROTEIN-RELATED"/>
    <property type="match status" value="1"/>
</dbReference>
<evidence type="ECO:0000256" key="1">
    <source>
        <dbReference type="ARBA" id="ARBA00004141"/>
    </source>
</evidence>
<dbReference type="PANTHER" id="PTHR48022">
    <property type="entry name" value="PLASTIDIC GLUCOSE TRANSPORTER 4"/>
    <property type="match status" value="1"/>
</dbReference>
<evidence type="ECO:0000313" key="12">
    <source>
        <dbReference type="EMBL" id="WPG98740.1"/>
    </source>
</evidence>
<dbReference type="InterPro" id="IPR003663">
    <property type="entry name" value="Sugar/inositol_transpt"/>
</dbReference>
<evidence type="ECO:0000259" key="11">
    <source>
        <dbReference type="PROSITE" id="PS50850"/>
    </source>
</evidence>
<keyword evidence="7 10" id="KW-0472">Membrane</keyword>
<feature type="transmembrane region" description="Helical" evidence="10">
    <location>
        <begin position="525"/>
        <end position="545"/>
    </location>
</feature>
<feature type="transmembrane region" description="Helical" evidence="10">
    <location>
        <begin position="165"/>
        <end position="184"/>
    </location>
</feature>
<dbReference type="InterPro" id="IPR036259">
    <property type="entry name" value="MFS_trans_sf"/>
</dbReference>
<feature type="transmembrane region" description="Helical" evidence="10">
    <location>
        <begin position="450"/>
        <end position="469"/>
    </location>
</feature>
<comment type="subcellular location">
    <subcellularLocation>
        <location evidence="1">Membrane</location>
        <topology evidence="1">Multi-pass membrane protein</topology>
    </subcellularLocation>
</comment>
<keyword evidence="13" id="KW-1185">Reference proteome</keyword>